<name>A0A2W4QW60_9GAMM</name>
<evidence type="ECO:0000256" key="9">
    <source>
        <dbReference type="SAM" id="MobiDB-lite"/>
    </source>
</evidence>
<evidence type="ECO:0000259" key="10">
    <source>
        <dbReference type="PROSITE" id="PS51379"/>
    </source>
</evidence>
<protein>
    <recommendedName>
        <fullName evidence="10">4Fe-4S ferredoxin-type domain-containing protein</fullName>
    </recommendedName>
</protein>
<evidence type="ECO:0000256" key="3">
    <source>
        <dbReference type="ARBA" id="ARBA00022630"/>
    </source>
</evidence>
<sequence>MTSNSNKIIVIGSGPAGLSCTMALLKKGIQVTLLDIGVRKPGDSVKANTSDLDWDNAYERLVNPQGIPLKTTFGSLHPYNQNISVKQTGCMLVSSQSAGGLSAVWGRACLPYTDLELSGWPVRYEELRPYYQFVEQEMMTLHCANPSQSAFPYHSPTVKALPVPKSLGRIAKKLQQYFEVVSARIALNKNREHACSGCGHCLAGCPEDVLLDFSATINRIKEMYPNFSYVPHIKVNSFTETEENVIVQGESLKGEGEAVSMPADKLFLACGPLATAIIVLGSQQEKQDVEILDSQYFFIPFISLKPLLKTEELANYHSSCQLMAEHLNSRPWSSFSPPNVECGDSSPLSEPCGDESPHSKNPPIGLNGARTTNRTHLQFYFYNEIFERVVFHKLPFMKRFHFALMPIYRRLGLVQGFIHSDSSAKMCLKKAENGGFELSVSKKAPSGIKILPPILWKLLKAGLIPILPGLQFKLPGQSFHNGGSFPMQSSGGFLTTEANGKLRGFNRVYIADSSAFPSIPATTITLTIMANAYRVGDINA</sequence>
<accession>A0A2W4QW60</accession>
<dbReference type="Proteomes" id="UP000249396">
    <property type="component" value="Unassembled WGS sequence"/>
</dbReference>
<feature type="region of interest" description="Disordered" evidence="9">
    <location>
        <begin position="337"/>
        <end position="367"/>
    </location>
</feature>
<dbReference type="PANTHER" id="PTHR42784">
    <property type="entry name" value="PYRANOSE 2-OXIDASE"/>
    <property type="match status" value="1"/>
</dbReference>
<dbReference type="InterPro" id="IPR036188">
    <property type="entry name" value="FAD/NAD-bd_sf"/>
</dbReference>
<comment type="similarity">
    <text evidence="2">Belongs to the GMC oxidoreductase family.</text>
</comment>
<dbReference type="GO" id="GO:0051536">
    <property type="term" value="F:iron-sulfur cluster binding"/>
    <property type="evidence" value="ECO:0007669"/>
    <property type="project" value="UniProtKB-KW"/>
</dbReference>
<keyword evidence="5" id="KW-0274">FAD</keyword>
<keyword evidence="7" id="KW-0408">Iron</keyword>
<dbReference type="PROSITE" id="PS51379">
    <property type="entry name" value="4FE4S_FER_2"/>
    <property type="match status" value="1"/>
</dbReference>
<keyword evidence="6" id="KW-0560">Oxidoreductase</keyword>
<evidence type="ECO:0000256" key="7">
    <source>
        <dbReference type="ARBA" id="ARBA00023004"/>
    </source>
</evidence>
<feature type="domain" description="4Fe-4S ferredoxin-type" evidence="10">
    <location>
        <begin position="183"/>
        <end position="216"/>
    </location>
</feature>
<dbReference type="EMBL" id="QJPH01000392">
    <property type="protein sequence ID" value="PZN75296.1"/>
    <property type="molecule type" value="Genomic_DNA"/>
</dbReference>
<dbReference type="SUPFAM" id="SSF51905">
    <property type="entry name" value="FAD/NAD(P)-binding domain"/>
    <property type="match status" value="1"/>
</dbReference>
<dbReference type="PROSITE" id="PS51257">
    <property type="entry name" value="PROKAR_LIPOPROTEIN"/>
    <property type="match status" value="1"/>
</dbReference>
<evidence type="ECO:0000256" key="2">
    <source>
        <dbReference type="ARBA" id="ARBA00010790"/>
    </source>
</evidence>
<dbReference type="GO" id="GO:0016614">
    <property type="term" value="F:oxidoreductase activity, acting on CH-OH group of donors"/>
    <property type="evidence" value="ECO:0007669"/>
    <property type="project" value="InterPro"/>
</dbReference>
<keyword evidence="3" id="KW-0285">Flavoprotein</keyword>
<dbReference type="Gene3D" id="3.50.50.60">
    <property type="entry name" value="FAD/NAD(P)-binding domain"/>
    <property type="match status" value="2"/>
</dbReference>
<evidence type="ECO:0000313" key="11">
    <source>
        <dbReference type="EMBL" id="PZN75296.1"/>
    </source>
</evidence>
<gene>
    <name evidence="11" type="ORF">DM484_19100</name>
</gene>
<proteinExistence type="inferred from homology"/>
<comment type="caution">
    <text evidence="11">The sequence shown here is derived from an EMBL/GenBank/DDBJ whole genome shotgun (WGS) entry which is preliminary data.</text>
</comment>
<evidence type="ECO:0000256" key="6">
    <source>
        <dbReference type="ARBA" id="ARBA00023002"/>
    </source>
</evidence>
<evidence type="ECO:0000256" key="5">
    <source>
        <dbReference type="ARBA" id="ARBA00022827"/>
    </source>
</evidence>
<evidence type="ECO:0000256" key="1">
    <source>
        <dbReference type="ARBA" id="ARBA00001974"/>
    </source>
</evidence>
<keyword evidence="4" id="KW-0479">Metal-binding</keyword>
<dbReference type="Pfam" id="PF05199">
    <property type="entry name" value="GMC_oxred_C"/>
    <property type="match status" value="1"/>
</dbReference>
<dbReference type="InterPro" id="IPR051473">
    <property type="entry name" value="P2Ox-like"/>
</dbReference>
<dbReference type="InterPro" id="IPR017900">
    <property type="entry name" value="4Fe4S_Fe_S_CS"/>
</dbReference>
<dbReference type="PANTHER" id="PTHR42784:SF1">
    <property type="entry name" value="PYRANOSE 2-OXIDASE"/>
    <property type="match status" value="1"/>
</dbReference>
<evidence type="ECO:0000313" key="12">
    <source>
        <dbReference type="Proteomes" id="UP000249396"/>
    </source>
</evidence>
<comment type="cofactor">
    <cofactor evidence="1">
        <name>FAD</name>
        <dbReference type="ChEBI" id="CHEBI:57692"/>
    </cofactor>
</comment>
<dbReference type="InterPro" id="IPR007867">
    <property type="entry name" value="GMC_OxRtase_C"/>
</dbReference>
<organism evidence="11 12">
    <name type="scientific">Candidatus Methylumidiphilus alinenensis</name>
    <dbReference type="NCBI Taxonomy" id="2202197"/>
    <lineage>
        <taxon>Bacteria</taxon>
        <taxon>Pseudomonadati</taxon>
        <taxon>Pseudomonadota</taxon>
        <taxon>Gammaproteobacteria</taxon>
        <taxon>Methylococcales</taxon>
        <taxon>Candidatus Methylumidiphilus</taxon>
    </lineage>
</organism>
<dbReference type="GO" id="GO:0046872">
    <property type="term" value="F:metal ion binding"/>
    <property type="evidence" value="ECO:0007669"/>
    <property type="project" value="UniProtKB-KW"/>
</dbReference>
<dbReference type="PROSITE" id="PS00198">
    <property type="entry name" value="4FE4S_FER_1"/>
    <property type="match status" value="1"/>
</dbReference>
<reference evidence="11 12" key="1">
    <citation type="journal article" date="2018" name="Aquat. Microb. Ecol.">
        <title>Gammaproteobacterial methanotrophs dominate.</title>
        <authorList>
            <person name="Rissanen A.J."/>
            <person name="Saarenheimo J."/>
            <person name="Tiirola M."/>
            <person name="Peura S."/>
            <person name="Aalto S.L."/>
            <person name="Karvinen A."/>
            <person name="Nykanen H."/>
        </authorList>
    </citation>
    <scope>NUCLEOTIDE SEQUENCE [LARGE SCALE GENOMIC DNA]</scope>
    <source>
        <strain evidence="11">AMbin10</strain>
    </source>
</reference>
<dbReference type="AlphaFoldDB" id="A0A2W4QW60"/>
<evidence type="ECO:0000256" key="8">
    <source>
        <dbReference type="ARBA" id="ARBA00023014"/>
    </source>
</evidence>
<evidence type="ECO:0000256" key="4">
    <source>
        <dbReference type="ARBA" id="ARBA00022723"/>
    </source>
</evidence>
<dbReference type="InterPro" id="IPR017896">
    <property type="entry name" value="4Fe4S_Fe-S-bd"/>
</dbReference>
<keyword evidence="8" id="KW-0411">Iron-sulfur</keyword>